<dbReference type="Proteomes" id="UP000274131">
    <property type="component" value="Unassembled WGS sequence"/>
</dbReference>
<evidence type="ECO:0000313" key="2">
    <source>
        <dbReference type="EMBL" id="VDD97636.1"/>
    </source>
</evidence>
<dbReference type="WBParaSite" id="EVEC_0001324101-mRNA-1">
    <property type="protein sequence ID" value="EVEC_0001324101-mRNA-1"/>
    <property type="gene ID" value="EVEC_0001324101"/>
</dbReference>
<reference evidence="4" key="1">
    <citation type="submission" date="2017-02" db="UniProtKB">
        <authorList>
            <consortium name="WormBaseParasite"/>
        </authorList>
    </citation>
    <scope>IDENTIFICATION</scope>
</reference>
<protein>
    <submittedName>
        <fullName evidence="2 4">Uncharacterized protein</fullName>
    </submittedName>
</protein>
<gene>
    <name evidence="2" type="ORF">EVEC_LOCUS12387</name>
</gene>
<sequence length="100" mass="10806">MQYLFQRRLCQRCRCRYRYKYKPGTDTDFDVSAAVLTAVAAVDAVVNGDSSVVGGDVGDSDCDDGDSEDGDDDGDGNGVAVMMMSRMMTLDEAITTIESL</sequence>
<accession>A0A0N4VQE2</accession>
<name>A0A0N4VQE2_ENTVE</name>
<proteinExistence type="predicted"/>
<evidence type="ECO:0000313" key="3">
    <source>
        <dbReference type="Proteomes" id="UP000274131"/>
    </source>
</evidence>
<organism evidence="4">
    <name type="scientific">Enterobius vermicularis</name>
    <name type="common">Human pinworm</name>
    <dbReference type="NCBI Taxonomy" id="51028"/>
    <lineage>
        <taxon>Eukaryota</taxon>
        <taxon>Metazoa</taxon>
        <taxon>Ecdysozoa</taxon>
        <taxon>Nematoda</taxon>
        <taxon>Chromadorea</taxon>
        <taxon>Rhabditida</taxon>
        <taxon>Spirurina</taxon>
        <taxon>Oxyuridomorpha</taxon>
        <taxon>Oxyuroidea</taxon>
        <taxon>Oxyuridae</taxon>
        <taxon>Enterobius</taxon>
    </lineage>
</organism>
<evidence type="ECO:0000313" key="4">
    <source>
        <dbReference type="WBParaSite" id="EVEC_0001324101-mRNA-1"/>
    </source>
</evidence>
<reference evidence="2 3" key="2">
    <citation type="submission" date="2018-10" db="EMBL/GenBank/DDBJ databases">
        <authorList>
            <consortium name="Pathogen Informatics"/>
        </authorList>
    </citation>
    <scope>NUCLEOTIDE SEQUENCE [LARGE SCALE GENOMIC DNA]</scope>
</reference>
<dbReference type="EMBL" id="UXUI01014399">
    <property type="protein sequence ID" value="VDD97636.1"/>
    <property type="molecule type" value="Genomic_DNA"/>
</dbReference>
<evidence type="ECO:0000256" key="1">
    <source>
        <dbReference type="SAM" id="MobiDB-lite"/>
    </source>
</evidence>
<dbReference type="AlphaFoldDB" id="A0A0N4VQE2"/>
<keyword evidence="3" id="KW-1185">Reference proteome</keyword>
<feature type="region of interest" description="Disordered" evidence="1">
    <location>
        <begin position="52"/>
        <end position="78"/>
    </location>
</feature>
<feature type="compositionally biased region" description="Acidic residues" evidence="1">
    <location>
        <begin position="58"/>
        <end position="75"/>
    </location>
</feature>